<dbReference type="PANTHER" id="PTHR42812:SF16">
    <property type="entry name" value="HYDROLASE, PUTATIVE (AFU_ORTHOLOGUE AFUA_7G06110)-RELATED"/>
    <property type="match status" value="1"/>
</dbReference>
<evidence type="ECO:0000313" key="7">
    <source>
        <dbReference type="Proteomes" id="UP000285146"/>
    </source>
</evidence>
<evidence type="ECO:0000259" key="5">
    <source>
        <dbReference type="Pfam" id="PF17851"/>
    </source>
</evidence>
<dbReference type="InParanoid" id="A0A423VP59"/>
<dbReference type="Pfam" id="PF17851">
    <property type="entry name" value="GH43_C2"/>
    <property type="match status" value="1"/>
</dbReference>
<evidence type="ECO:0000313" key="6">
    <source>
        <dbReference type="EMBL" id="ROV92806.1"/>
    </source>
</evidence>
<dbReference type="OrthoDB" id="2139957at2759"/>
<dbReference type="InterPro" id="IPR006710">
    <property type="entry name" value="Glyco_hydro_43"/>
</dbReference>
<reference evidence="6 7" key="1">
    <citation type="submission" date="2015-09" db="EMBL/GenBank/DDBJ databases">
        <title>Host preference determinants of Valsa canker pathogens revealed by comparative genomics.</title>
        <authorList>
            <person name="Yin Z."/>
            <person name="Huang L."/>
        </authorList>
    </citation>
    <scope>NUCLEOTIDE SEQUENCE [LARGE SCALE GENOMIC DNA]</scope>
    <source>
        <strain evidence="6 7">SXYLt</strain>
    </source>
</reference>
<evidence type="ECO:0000256" key="4">
    <source>
        <dbReference type="RuleBase" id="RU361187"/>
    </source>
</evidence>
<dbReference type="Proteomes" id="UP000285146">
    <property type="component" value="Unassembled WGS sequence"/>
</dbReference>
<accession>A0A423VP59</accession>
<name>A0A423VP59_9PEZI</name>
<dbReference type="InterPro" id="IPR013320">
    <property type="entry name" value="ConA-like_dom_sf"/>
</dbReference>
<keyword evidence="3 4" id="KW-0326">Glycosidase</keyword>
<evidence type="ECO:0000256" key="3">
    <source>
        <dbReference type="ARBA" id="ARBA00023295"/>
    </source>
</evidence>
<dbReference type="PANTHER" id="PTHR42812">
    <property type="entry name" value="BETA-XYLOSIDASE"/>
    <property type="match status" value="1"/>
</dbReference>
<organism evidence="6 7">
    <name type="scientific">Cytospora leucostoma</name>
    <dbReference type="NCBI Taxonomy" id="1230097"/>
    <lineage>
        <taxon>Eukaryota</taxon>
        <taxon>Fungi</taxon>
        <taxon>Dikarya</taxon>
        <taxon>Ascomycota</taxon>
        <taxon>Pezizomycotina</taxon>
        <taxon>Sordariomycetes</taxon>
        <taxon>Sordariomycetidae</taxon>
        <taxon>Diaporthales</taxon>
        <taxon>Cytosporaceae</taxon>
        <taxon>Cytospora</taxon>
    </lineage>
</organism>
<gene>
    <name evidence="6" type="ORF">VPNG_09111</name>
</gene>
<dbReference type="InterPro" id="IPR041542">
    <property type="entry name" value="GH43_C2"/>
</dbReference>
<dbReference type="EMBL" id="LKEB01000083">
    <property type="protein sequence ID" value="ROV92806.1"/>
    <property type="molecule type" value="Genomic_DNA"/>
</dbReference>
<proteinExistence type="inferred from homology"/>
<evidence type="ECO:0000256" key="1">
    <source>
        <dbReference type="ARBA" id="ARBA00009865"/>
    </source>
</evidence>
<dbReference type="SUPFAM" id="SSF49899">
    <property type="entry name" value="Concanavalin A-like lectins/glucanases"/>
    <property type="match status" value="1"/>
</dbReference>
<dbReference type="InterPro" id="IPR023296">
    <property type="entry name" value="Glyco_hydro_beta-prop_sf"/>
</dbReference>
<dbReference type="Pfam" id="PF04616">
    <property type="entry name" value="Glyco_hydro_43"/>
    <property type="match status" value="1"/>
</dbReference>
<protein>
    <recommendedName>
        <fullName evidence="5">Beta-xylosidase C-terminal Concanavalin A-like domain-containing protein</fullName>
    </recommendedName>
</protein>
<dbReference type="STRING" id="1230097.A0A423VP59"/>
<keyword evidence="2 4" id="KW-0378">Hydrolase</keyword>
<dbReference type="Gene3D" id="2.115.10.20">
    <property type="entry name" value="Glycosyl hydrolase domain, family 43"/>
    <property type="match status" value="1"/>
</dbReference>
<dbReference type="Gene3D" id="2.60.120.200">
    <property type="match status" value="1"/>
</dbReference>
<comment type="similarity">
    <text evidence="1 4">Belongs to the glycosyl hydrolase 43 family.</text>
</comment>
<dbReference type="GO" id="GO:0005975">
    <property type="term" value="P:carbohydrate metabolic process"/>
    <property type="evidence" value="ECO:0007669"/>
    <property type="project" value="InterPro"/>
</dbReference>
<dbReference type="AlphaFoldDB" id="A0A423VP59"/>
<comment type="caution">
    <text evidence="6">The sequence shown here is derived from an EMBL/GenBank/DDBJ whole genome shotgun (WGS) entry which is preliminary data.</text>
</comment>
<keyword evidence="7" id="KW-1185">Reference proteome</keyword>
<evidence type="ECO:0000256" key="2">
    <source>
        <dbReference type="ARBA" id="ARBA00022801"/>
    </source>
</evidence>
<dbReference type="SUPFAM" id="SSF75005">
    <property type="entry name" value="Arabinanase/levansucrase/invertase"/>
    <property type="match status" value="1"/>
</dbReference>
<dbReference type="GO" id="GO:0004553">
    <property type="term" value="F:hydrolase activity, hydrolyzing O-glycosyl compounds"/>
    <property type="evidence" value="ECO:0007669"/>
    <property type="project" value="InterPro"/>
</dbReference>
<feature type="domain" description="Beta-xylosidase C-terminal Concanavalin A-like" evidence="5">
    <location>
        <begin position="353"/>
        <end position="567"/>
    </location>
</feature>
<dbReference type="CDD" id="cd18617">
    <property type="entry name" value="GH43_XynB-like"/>
    <property type="match status" value="1"/>
</dbReference>
<dbReference type="InterPro" id="IPR051795">
    <property type="entry name" value="Glycosyl_Hydrlase_43"/>
</dbReference>
<sequence length="578" mass="64970">MSDSPDSLTFQNPVLRGFNPDPTICVVPASGDTPVTYFLSTSTFEYFPGCAIYTSTDLLNWRLIGHALNRRSQIELRTVEPGAGSWASTLRYRVEEKRWYLANCLFQRYRPASDERIFPRGFYVYTDDIWDDNAWSDPVYFDDLGFDQDLFWDDDGKVYLSTTRRISNRPPDSKLKDFAIHLSEIDLATGRTLSPPAVIRQSPHGLAEGSHILRRGEYHYLFTAEGGTEAGHQEWVFRSRRGVYGPWEGQDEPLWYNGPDGEVQRTGHADVFEDGEGEWWAVLLGVRPLRGGQGTWLEPQLGRETFLVKVDWVDDWPIFNEGMNISLLTRDRDPHHQVSPVLGEGSSVWKADLDRDDLELGWYQKHTPLKRSYSFRERPGYLRLWGNGYDLSSPEAPAMLLRKQTAYFQTFAVNMEFQPCRVGYEAGVVLWWNQFSYSTIGVTFVTLPNGGEGTITIVLRGASGRDGTVKVTLTLMQTTYPLLPEQENPHGTQAVLKPKPLTLIIACQGNKYELFLKQSGVKLAQATCHAGDLTVLPPVGGAFAGVMYGIYASGNGEPVLSPADFTEISVVGGNTDME</sequence>